<name>A0ABW0HS72_9BACL</name>
<proteinExistence type="predicted"/>
<sequence>MIFMAGGNAYSLAHEYKSGWNPEAFRERYSEVLERFDYIVGDWGYNQLRLRGFYRDGHPRATKESAISSFVDYINEYCNFGCAHFVLHKLDVNALPPDAEISREESPEAIVALSETGGQAAETAAAAAAPSGPIMRWPLKERAGGPVRVPNITVSAVARAAADAERRLSGANGSRDPSQSGGYAGSRSGGYKSAQEGKQGRGPSGAGGDRRPSPSGQGGMQGAGRQQHYKHPRQQGGAEAQSNRSPDNRGGGQRYPDQRPSHVPGGTPRANGVNGAGIAERSQPQAAMPPQARQDGTRGDSRWQSGKNRRRKSFGPKPNARPEAGPRTENGAPRQGE</sequence>
<evidence type="ECO:0000313" key="2">
    <source>
        <dbReference type="EMBL" id="MFC5402977.1"/>
    </source>
</evidence>
<organism evidence="2 3">
    <name type="scientific">Cohnella soli</name>
    <dbReference type="NCBI Taxonomy" id="425005"/>
    <lineage>
        <taxon>Bacteria</taxon>
        <taxon>Bacillati</taxon>
        <taxon>Bacillota</taxon>
        <taxon>Bacilli</taxon>
        <taxon>Bacillales</taxon>
        <taxon>Paenibacillaceae</taxon>
        <taxon>Cohnella</taxon>
    </lineage>
</organism>
<dbReference type="Proteomes" id="UP001596113">
    <property type="component" value="Unassembled WGS sequence"/>
</dbReference>
<gene>
    <name evidence="2" type="ORF">ACFPOF_09495</name>
</gene>
<reference evidence="3" key="1">
    <citation type="journal article" date="2019" name="Int. J. Syst. Evol. Microbiol.">
        <title>The Global Catalogue of Microorganisms (GCM) 10K type strain sequencing project: providing services to taxonomists for standard genome sequencing and annotation.</title>
        <authorList>
            <consortium name="The Broad Institute Genomics Platform"/>
            <consortium name="The Broad Institute Genome Sequencing Center for Infectious Disease"/>
            <person name="Wu L."/>
            <person name="Ma J."/>
        </authorList>
    </citation>
    <scope>NUCLEOTIDE SEQUENCE [LARGE SCALE GENOMIC DNA]</scope>
    <source>
        <strain evidence="3">CGMCC 1.18575</strain>
    </source>
</reference>
<dbReference type="EMBL" id="JBHSMI010000019">
    <property type="protein sequence ID" value="MFC5402977.1"/>
    <property type="molecule type" value="Genomic_DNA"/>
</dbReference>
<dbReference type="Pfam" id="PF06265">
    <property type="entry name" value="YutD-like"/>
    <property type="match status" value="1"/>
</dbReference>
<dbReference type="RefSeq" id="WP_378131918.1">
    <property type="nucleotide sequence ID" value="NZ_JBHSMI010000019.1"/>
</dbReference>
<comment type="caution">
    <text evidence="2">The sequence shown here is derived from an EMBL/GenBank/DDBJ whole genome shotgun (WGS) entry which is preliminary data.</text>
</comment>
<dbReference type="InterPro" id="IPR009370">
    <property type="entry name" value="YutD-like"/>
</dbReference>
<feature type="region of interest" description="Disordered" evidence="1">
    <location>
        <begin position="166"/>
        <end position="337"/>
    </location>
</feature>
<evidence type="ECO:0000256" key="1">
    <source>
        <dbReference type="SAM" id="MobiDB-lite"/>
    </source>
</evidence>
<dbReference type="InterPro" id="IPR038141">
    <property type="entry name" value="YutD-like_sf"/>
</dbReference>
<dbReference type="Gene3D" id="3.50.4.20">
    <property type="match status" value="1"/>
</dbReference>
<protein>
    <submittedName>
        <fullName evidence="2">YutD-like domain-containing protein</fullName>
    </submittedName>
</protein>
<accession>A0ABW0HS72</accession>
<evidence type="ECO:0000313" key="3">
    <source>
        <dbReference type="Proteomes" id="UP001596113"/>
    </source>
</evidence>
<feature type="compositionally biased region" description="Low complexity" evidence="1">
    <location>
        <begin position="283"/>
        <end position="292"/>
    </location>
</feature>
<keyword evidence="3" id="KW-1185">Reference proteome</keyword>